<evidence type="ECO:0000313" key="2">
    <source>
        <dbReference type="Proteomes" id="UP001597340"/>
    </source>
</evidence>
<proteinExistence type="predicted"/>
<protein>
    <recommendedName>
        <fullName evidence="3">Roadblock/LC7 domain-containing protein</fullName>
    </recommendedName>
</protein>
<keyword evidence="2" id="KW-1185">Reference proteome</keyword>
<evidence type="ECO:0000313" key="1">
    <source>
        <dbReference type="EMBL" id="MFD1461916.1"/>
    </source>
</evidence>
<comment type="caution">
    <text evidence="1">The sequence shown here is derived from an EMBL/GenBank/DDBJ whole genome shotgun (WGS) entry which is preliminary data.</text>
</comment>
<gene>
    <name evidence="1" type="ORF">ACFQ5D_10930</name>
</gene>
<dbReference type="Proteomes" id="UP001597340">
    <property type="component" value="Unassembled WGS sequence"/>
</dbReference>
<dbReference type="RefSeq" id="WP_229525297.1">
    <property type="nucleotide sequence ID" value="NZ_JAFFQR010000095.1"/>
</dbReference>
<evidence type="ECO:0008006" key="3">
    <source>
        <dbReference type="Google" id="ProtNLM"/>
    </source>
</evidence>
<organism evidence="1 2">
    <name type="scientific">Paenibacillus farraposensis</name>
    <dbReference type="NCBI Taxonomy" id="2807095"/>
    <lineage>
        <taxon>Bacteria</taxon>
        <taxon>Bacillati</taxon>
        <taxon>Bacillota</taxon>
        <taxon>Bacilli</taxon>
        <taxon>Bacillales</taxon>
        <taxon>Paenibacillaceae</taxon>
        <taxon>Paenibacillus</taxon>
    </lineage>
</organism>
<dbReference type="EMBL" id="JBHTNZ010000011">
    <property type="protein sequence ID" value="MFD1461916.1"/>
    <property type="molecule type" value="Genomic_DNA"/>
</dbReference>
<sequence>MVIRPIKEHLDFKVDALSKISSLINQGDCRVSIVTTFGKIEGAIAPKKKDSFNDLNDLMGVAIAEYSAYLEEQQSSEALQYNFIVLNNVVVSPFSGYNSIEYEQLVVYSDQIVAFSFLKDGVK</sequence>
<name>A0ABW4DF18_9BACL</name>
<reference evidence="2" key="1">
    <citation type="journal article" date="2019" name="Int. J. Syst. Evol. Microbiol.">
        <title>The Global Catalogue of Microorganisms (GCM) 10K type strain sequencing project: providing services to taxonomists for standard genome sequencing and annotation.</title>
        <authorList>
            <consortium name="The Broad Institute Genomics Platform"/>
            <consortium name="The Broad Institute Genome Sequencing Center for Infectious Disease"/>
            <person name="Wu L."/>
            <person name="Ma J."/>
        </authorList>
    </citation>
    <scope>NUCLEOTIDE SEQUENCE [LARGE SCALE GENOMIC DNA]</scope>
    <source>
        <strain evidence="2">CCM 9147</strain>
    </source>
</reference>
<accession>A0ABW4DF18</accession>